<protein>
    <submittedName>
        <fullName evidence="4">Phage protein</fullName>
    </submittedName>
</protein>
<dbReference type="Pfam" id="PF18763">
    <property type="entry name" value="ddrB-ParB"/>
    <property type="match status" value="1"/>
</dbReference>
<organism evidence="4">
    <name type="scientific">Vibrio cyclitrophicus</name>
    <dbReference type="NCBI Taxonomy" id="47951"/>
    <lineage>
        <taxon>Bacteria</taxon>
        <taxon>Pseudomonadati</taxon>
        <taxon>Pseudomonadota</taxon>
        <taxon>Gammaproteobacteria</taxon>
        <taxon>Vibrionales</taxon>
        <taxon>Vibrionaceae</taxon>
        <taxon>Vibrio</taxon>
    </lineage>
</organism>
<proteinExistence type="predicted"/>
<dbReference type="AlphaFoldDB" id="A0A0H3ZLL3"/>
<name>A0A0H3ZLL3_9VIBR</name>
<evidence type="ECO:0000313" key="4">
    <source>
        <dbReference type="EMBL" id="AKN37058.1"/>
    </source>
</evidence>
<evidence type="ECO:0000259" key="2">
    <source>
        <dbReference type="Pfam" id="PF18763"/>
    </source>
</evidence>
<feature type="region of interest" description="Disordered" evidence="1">
    <location>
        <begin position="658"/>
        <end position="692"/>
    </location>
</feature>
<evidence type="ECO:0000256" key="1">
    <source>
        <dbReference type="SAM" id="MobiDB-lite"/>
    </source>
</evidence>
<evidence type="ECO:0000259" key="3">
    <source>
        <dbReference type="Pfam" id="PF18823"/>
    </source>
</evidence>
<feature type="compositionally biased region" description="Low complexity" evidence="1">
    <location>
        <begin position="504"/>
        <end position="515"/>
    </location>
</feature>
<feature type="region of interest" description="Disordered" evidence="1">
    <location>
        <begin position="504"/>
        <end position="524"/>
    </location>
</feature>
<reference evidence="4" key="1">
    <citation type="journal article" date="2015" name="MBio">
        <title>Eco-Evolutionary Dynamics of Episomes among Ecologically Cohesive Bacterial Populations.</title>
        <authorList>
            <person name="Xue H."/>
            <person name="Cordero O.X."/>
            <person name="Camas F.M."/>
            <person name="Trimble W."/>
            <person name="Meyer F."/>
            <person name="Guglielmini J."/>
            <person name="Rocha E.P."/>
            <person name="Polz M.F."/>
        </authorList>
    </citation>
    <scope>NUCLEOTIDE SEQUENCE</scope>
    <source>
        <strain evidence="4">FF_61</strain>
    </source>
</reference>
<sequence>MLNLMEKMALQRRLLELIELIKGTNVIERMPLMTEALEIINKLKASMTANTQAQAQEVEPEPDDGANASLKAGNTAIVFTPKGFEVKTVYRIVELSKVIPSHTTDGKVNAIYSEELQPRDRERKTSLAQVDKIAGSLNPKRLTSSDLTSHGSPIVGEDLMVESGNGRTLAITKAYRSGKASEYRQYLVDNARKWGFNPLQVDSLDMPVLVRVRKTAVDREQFARESNVSDLQSMSATEQAFADSEMIDDNTMALFSPSDSGDLFSRDNKPFIDAFVSKIGLEQSASLFDSNGNPNRQLRERMKSAIFVKAYKNKSLVELAIEADDPEITNIINALGASAPAFAEMSAINGELHKQLSDGISDSLDAFSYTAKDERSNLAEQAMSALVRATELVRESKQKGVPLDELLSQNDMFSEGDPASEALAMFIQANNRSAKRMAFAFKALAESINKELINQGSAIGDLFGDTQELTLVDVLTQVNKDVIAQYGNDASQIELDRINLQANASAQSEQSDQDQPTQGQKQVGNYKKGRVKFGDFDVTIENPIGSTRSGVSESGVEWSIKLKNHYGDLQKTKGADGDPIDVFLGDNPNAEFAYIVDQVDSDSRKFDEHKIMLGFDGESDAKRAYFGNYDQGWQGLGAITKMPIAKFKEWIKSSQKQPVSYSGGESAQDDTEQANKSKVRSGLNPEDYEGMTSDDLKVESFTLEQQGYSLGEISEVMDHWLSKNVA</sequence>
<dbReference type="InterPro" id="IPR041398">
    <property type="entry name" value="DdrB_dom"/>
</dbReference>
<dbReference type="EMBL" id="KP795522">
    <property type="protein sequence ID" value="AKN37058.1"/>
    <property type="molecule type" value="Genomic_DNA"/>
</dbReference>
<dbReference type="InterPro" id="IPR041595">
    <property type="entry name" value="Inorganic_Pase"/>
</dbReference>
<feature type="domain" description="DdrB-like" evidence="2">
    <location>
        <begin position="82"/>
        <end position="214"/>
    </location>
</feature>
<dbReference type="PROSITE" id="PS00387">
    <property type="entry name" value="PPASE"/>
    <property type="match status" value="1"/>
</dbReference>
<dbReference type="Pfam" id="PF18823">
    <property type="entry name" value="InPase"/>
    <property type="match status" value="1"/>
</dbReference>
<accession>A0A0H3ZLL3</accession>
<feature type="domain" description="Inorganic pyrophosphatase" evidence="3">
    <location>
        <begin position="519"/>
        <end position="652"/>
    </location>
</feature>